<feature type="transmembrane region" description="Helical" evidence="8">
    <location>
        <begin position="70"/>
        <end position="90"/>
    </location>
</feature>
<evidence type="ECO:0000256" key="7">
    <source>
        <dbReference type="SAM" id="MobiDB-lite"/>
    </source>
</evidence>
<evidence type="ECO:0000256" key="5">
    <source>
        <dbReference type="ARBA" id="ARBA00022989"/>
    </source>
</evidence>
<evidence type="ECO:0000256" key="2">
    <source>
        <dbReference type="ARBA" id="ARBA00022448"/>
    </source>
</evidence>
<keyword evidence="2" id="KW-0813">Transport</keyword>
<feature type="transmembrane region" description="Helical" evidence="8">
    <location>
        <begin position="41"/>
        <end position="64"/>
    </location>
</feature>
<feature type="transmembrane region" description="Helical" evidence="8">
    <location>
        <begin position="379"/>
        <end position="402"/>
    </location>
</feature>
<comment type="caution">
    <text evidence="9">The sequence shown here is derived from an EMBL/GenBank/DDBJ whole genome shotgun (WGS) entry which is preliminary data.</text>
</comment>
<evidence type="ECO:0000256" key="3">
    <source>
        <dbReference type="ARBA" id="ARBA00022475"/>
    </source>
</evidence>
<dbReference type="PANTHER" id="PTHR23517">
    <property type="entry name" value="RESISTANCE PROTEIN MDTM, PUTATIVE-RELATED-RELATED"/>
    <property type="match status" value="1"/>
</dbReference>
<feature type="region of interest" description="Disordered" evidence="7">
    <location>
        <begin position="1"/>
        <end position="31"/>
    </location>
</feature>
<feature type="transmembrane region" description="Helical" evidence="8">
    <location>
        <begin position="338"/>
        <end position="359"/>
    </location>
</feature>
<dbReference type="EMBL" id="JZKH01000055">
    <property type="protein sequence ID" value="KJS59938.1"/>
    <property type="molecule type" value="Genomic_DNA"/>
</dbReference>
<organism evidence="9 10">
    <name type="scientific">Streptomyces rubellomurinus (strain ATCC 31215)</name>
    <dbReference type="NCBI Taxonomy" id="359131"/>
    <lineage>
        <taxon>Bacteria</taxon>
        <taxon>Bacillati</taxon>
        <taxon>Actinomycetota</taxon>
        <taxon>Actinomycetes</taxon>
        <taxon>Kitasatosporales</taxon>
        <taxon>Streptomycetaceae</taxon>
        <taxon>Streptomyces</taxon>
    </lineage>
</organism>
<dbReference type="InterPro" id="IPR050171">
    <property type="entry name" value="MFS_Transporters"/>
</dbReference>
<dbReference type="PATRIC" id="fig|359131.3.peg.5849"/>
<dbReference type="Gene3D" id="1.20.1250.20">
    <property type="entry name" value="MFS general substrate transporter like domains"/>
    <property type="match status" value="1"/>
</dbReference>
<keyword evidence="3" id="KW-1003">Cell membrane</keyword>
<reference evidence="9 10" key="1">
    <citation type="submission" date="2015-02" db="EMBL/GenBank/DDBJ databases">
        <authorList>
            <person name="Ju K.-S."/>
            <person name="Doroghazi J.R."/>
            <person name="Metcalf W."/>
        </authorList>
    </citation>
    <scope>NUCLEOTIDE SEQUENCE [LARGE SCALE GENOMIC DNA]</scope>
    <source>
        <strain evidence="9 10">ATCC 31215</strain>
    </source>
</reference>
<gene>
    <name evidence="9" type="ORF">VM95_24155</name>
</gene>
<dbReference type="Proteomes" id="UP000033699">
    <property type="component" value="Unassembled WGS sequence"/>
</dbReference>
<feature type="compositionally biased region" description="Low complexity" evidence="7">
    <location>
        <begin position="20"/>
        <end position="31"/>
    </location>
</feature>
<feature type="transmembrane region" description="Helical" evidence="8">
    <location>
        <begin position="279"/>
        <end position="300"/>
    </location>
</feature>
<feature type="transmembrane region" description="Helical" evidence="8">
    <location>
        <begin position="312"/>
        <end position="332"/>
    </location>
</feature>
<evidence type="ECO:0000313" key="10">
    <source>
        <dbReference type="Proteomes" id="UP000033699"/>
    </source>
</evidence>
<feature type="transmembrane region" description="Helical" evidence="8">
    <location>
        <begin position="408"/>
        <end position="428"/>
    </location>
</feature>
<dbReference type="RefSeq" id="WP_078860452.1">
    <property type="nucleotide sequence ID" value="NZ_JZKH01000055.1"/>
</dbReference>
<dbReference type="GO" id="GO:0022857">
    <property type="term" value="F:transmembrane transporter activity"/>
    <property type="evidence" value="ECO:0007669"/>
    <property type="project" value="InterPro"/>
</dbReference>
<evidence type="ECO:0000313" key="9">
    <source>
        <dbReference type="EMBL" id="KJS59938.1"/>
    </source>
</evidence>
<proteinExistence type="predicted"/>
<dbReference type="Pfam" id="PF07690">
    <property type="entry name" value="MFS_1"/>
    <property type="match status" value="1"/>
</dbReference>
<evidence type="ECO:0000256" key="4">
    <source>
        <dbReference type="ARBA" id="ARBA00022692"/>
    </source>
</evidence>
<dbReference type="PANTHER" id="PTHR23517:SF2">
    <property type="entry name" value="MULTIDRUG RESISTANCE PROTEIN MDTH"/>
    <property type="match status" value="1"/>
</dbReference>
<feature type="transmembrane region" description="Helical" evidence="8">
    <location>
        <begin position="166"/>
        <end position="187"/>
    </location>
</feature>
<dbReference type="InterPro" id="IPR036259">
    <property type="entry name" value="MFS_trans_sf"/>
</dbReference>
<dbReference type="OrthoDB" id="6803299at2"/>
<evidence type="ECO:0000256" key="6">
    <source>
        <dbReference type="ARBA" id="ARBA00023136"/>
    </source>
</evidence>
<accession>A0A0F2T9S2</accession>
<keyword evidence="5 8" id="KW-1133">Transmembrane helix</keyword>
<name>A0A0F2T9S2_STRR3</name>
<feature type="transmembrane region" description="Helical" evidence="8">
    <location>
        <begin position="248"/>
        <end position="273"/>
    </location>
</feature>
<feature type="transmembrane region" description="Helical" evidence="8">
    <location>
        <begin position="193"/>
        <end position="215"/>
    </location>
</feature>
<evidence type="ECO:0000256" key="1">
    <source>
        <dbReference type="ARBA" id="ARBA00004651"/>
    </source>
</evidence>
<keyword evidence="10" id="KW-1185">Reference proteome</keyword>
<evidence type="ECO:0000256" key="8">
    <source>
        <dbReference type="SAM" id="Phobius"/>
    </source>
</evidence>
<feature type="transmembrane region" description="Helical" evidence="8">
    <location>
        <begin position="102"/>
        <end position="120"/>
    </location>
</feature>
<dbReference type="InterPro" id="IPR011701">
    <property type="entry name" value="MFS"/>
</dbReference>
<dbReference type="AlphaFoldDB" id="A0A0F2T9S2"/>
<dbReference type="GO" id="GO:0005886">
    <property type="term" value="C:plasma membrane"/>
    <property type="evidence" value="ECO:0007669"/>
    <property type="project" value="UniProtKB-SubCell"/>
</dbReference>
<feature type="compositionally biased region" description="Polar residues" evidence="7">
    <location>
        <begin position="1"/>
        <end position="17"/>
    </location>
</feature>
<feature type="transmembrane region" description="Helical" evidence="8">
    <location>
        <begin position="126"/>
        <end position="145"/>
    </location>
</feature>
<comment type="subcellular location">
    <subcellularLocation>
        <location evidence="1">Cell membrane</location>
        <topology evidence="1">Multi-pass membrane protein</topology>
    </subcellularLocation>
</comment>
<keyword evidence="4 8" id="KW-0812">Transmembrane</keyword>
<sequence>MTSTDLTAPTPHPSTTHILAGPGPAPARASAAGDRSAERRVLASSMVGNAGYGLLSTITVLYYSDFLHLSATRIGLTLTLAGLAAALLGVPIGRLADTRIPARIGAGVSYLLLAAAESLLTVVRSFALLVVVLTVSAGFQMLARTMRQVTVAGIGGERAAEFRAKVSARANLAMLAGMGASSLVIAYDSPTVYRAAIAAACLCTAGQGLLILAVPAEAVPGPAARDASPATAAGTAPSRWLVFSDLPYMAICGLYATMAMAECVTTVALPLWISQHTQAPTWLIGAFGITNVLTVGLLLTRAGRLIDTPRKAGRAMAVGGALNGVFLLLVMLASGRSVAGAVVLLAAGVVAGVAAELCVMPAENELTMTLAPARVRGQYLGLSETALTAALTLGPSVVTLATVDAGRAGWIVLAGVFALAGAAAPAAAARAGRRRAAEDE</sequence>
<evidence type="ECO:0008006" key="11">
    <source>
        <dbReference type="Google" id="ProtNLM"/>
    </source>
</evidence>
<protein>
    <recommendedName>
        <fullName evidence="11">Major facilitator superfamily (MFS) profile domain-containing protein</fullName>
    </recommendedName>
</protein>
<dbReference type="SUPFAM" id="SSF103473">
    <property type="entry name" value="MFS general substrate transporter"/>
    <property type="match status" value="1"/>
</dbReference>
<keyword evidence="6 8" id="KW-0472">Membrane</keyword>